<reference evidence="2" key="1">
    <citation type="submission" date="2016-06" db="EMBL/GenBank/DDBJ databases">
        <title>Parallel loss of symbiosis genes in relatives of nitrogen-fixing non-legume Parasponia.</title>
        <authorList>
            <person name="Van Velzen R."/>
            <person name="Holmer R."/>
            <person name="Bu F."/>
            <person name="Rutten L."/>
            <person name="Van Zeijl A."/>
            <person name="Liu W."/>
            <person name="Santuari L."/>
            <person name="Cao Q."/>
            <person name="Sharma T."/>
            <person name="Shen D."/>
            <person name="Roswanjaya Y."/>
            <person name="Wardhani T."/>
            <person name="Kalhor M.S."/>
            <person name="Jansen J."/>
            <person name="Van den Hoogen J."/>
            <person name="Gungor B."/>
            <person name="Hartog M."/>
            <person name="Hontelez J."/>
            <person name="Verver J."/>
            <person name="Yang W.-C."/>
            <person name="Schijlen E."/>
            <person name="Repin R."/>
            <person name="Schilthuizen M."/>
            <person name="Schranz E."/>
            <person name="Heidstra R."/>
            <person name="Miyata K."/>
            <person name="Fedorova E."/>
            <person name="Kohlen W."/>
            <person name="Bisseling T."/>
            <person name="Smit S."/>
            <person name="Geurts R."/>
        </authorList>
    </citation>
    <scope>NUCLEOTIDE SEQUENCE [LARGE SCALE GENOMIC DNA]</scope>
    <source>
        <strain evidence="2">cv. WU1-14</strain>
    </source>
</reference>
<protein>
    <submittedName>
        <fullName evidence="1">Uncharacterized protein</fullName>
    </submittedName>
</protein>
<evidence type="ECO:0000313" key="2">
    <source>
        <dbReference type="Proteomes" id="UP000237105"/>
    </source>
</evidence>
<comment type="caution">
    <text evidence="1">The sequence shown here is derived from an EMBL/GenBank/DDBJ whole genome shotgun (WGS) entry which is preliminary data.</text>
</comment>
<dbReference type="EMBL" id="JXTB01000745">
    <property type="protein sequence ID" value="PON33238.1"/>
    <property type="molecule type" value="Genomic_DNA"/>
</dbReference>
<sequence>MYANSYHRLLADVFLNWSNIILPDFVSYGFKSRINLIPCSPLSPGYGYRNGSNLVWKSIIRGFV</sequence>
<evidence type="ECO:0000313" key="1">
    <source>
        <dbReference type="EMBL" id="PON33238.1"/>
    </source>
</evidence>
<dbReference type="Proteomes" id="UP000237105">
    <property type="component" value="Unassembled WGS sequence"/>
</dbReference>
<name>A0A2P5A9L8_PARAD</name>
<keyword evidence="2" id="KW-1185">Reference proteome</keyword>
<dbReference type="AlphaFoldDB" id="A0A2P5A9L8"/>
<dbReference type="OrthoDB" id="10380980at2759"/>
<gene>
    <name evidence="1" type="ORF">PanWU01x14_354460</name>
</gene>
<accession>A0A2P5A9L8</accession>
<organism evidence="1 2">
    <name type="scientific">Parasponia andersonii</name>
    <name type="common">Sponia andersonii</name>
    <dbReference type="NCBI Taxonomy" id="3476"/>
    <lineage>
        <taxon>Eukaryota</taxon>
        <taxon>Viridiplantae</taxon>
        <taxon>Streptophyta</taxon>
        <taxon>Embryophyta</taxon>
        <taxon>Tracheophyta</taxon>
        <taxon>Spermatophyta</taxon>
        <taxon>Magnoliopsida</taxon>
        <taxon>eudicotyledons</taxon>
        <taxon>Gunneridae</taxon>
        <taxon>Pentapetalae</taxon>
        <taxon>rosids</taxon>
        <taxon>fabids</taxon>
        <taxon>Rosales</taxon>
        <taxon>Cannabaceae</taxon>
        <taxon>Parasponia</taxon>
    </lineage>
</organism>
<proteinExistence type="predicted"/>